<accession>A0ABM3H6H3</accession>
<evidence type="ECO:0000313" key="3">
    <source>
        <dbReference type="RefSeq" id="XP_048132208.1"/>
    </source>
</evidence>
<gene>
    <name evidence="3" type="primary">LOC115730415</name>
</gene>
<protein>
    <submittedName>
        <fullName evidence="3">F-box/FBD/LRR-repeat protein At5g53840-like</fullName>
    </submittedName>
</protein>
<dbReference type="SUPFAM" id="SSF52047">
    <property type="entry name" value="RNI-like"/>
    <property type="match status" value="1"/>
</dbReference>
<proteinExistence type="predicted"/>
<evidence type="ECO:0000259" key="1">
    <source>
        <dbReference type="PROSITE" id="PS50181"/>
    </source>
</evidence>
<dbReference type="PROSITE" id="PS50181">
    <property type="entry name" value="FBOX"/>
    <property type="match status" value="1"/>
</dbReference>
<dbReference type="InterPro" id="IPR032675">
    <property type="entry name" value="LRR_dom_sf"/>
</dbReference>
<dbReference type="Gene3D" id="1.20.1280.50">
    <property type="match status" value="1"/>
</dbReference>
<dbReference type="Proteomes" id="UP000827889">
    <property type="component" value="Chromosome 3"/>
</dbReference>
<evidence type="ECO:0000313" key="2">
    <source>
        <dbReference type="Proteomes" id="UP000827889"/>
    </source>
</evidence>
<dbReference type="InterPro" id="IPR053781">
    <property type="entry name" value="F-box_AtFBL13-like"/>
</dbReference>
<dbReference type="InterPro" id="IPR050232">
    <property type="entry name" value="FBL13/AtMIF1-like"/>
</dbReference>
<reference evidence="3" key="1">
    <citation type="submission" date="2025-08" db="UniProtKB">
        <authorList>
            <consortium name="RefSeq"/>
        </authorList>
    </citation>
    <scope>IDENTIFICATION</scope>
    <source>
        <tissue evidence="3">Leaf</tissue>
    </source>
</reference>
<sequence>MDESAVAKKSKYRKLNEEQGRDAAAYNIDDLPEAILEHILSFVPMKDAVRTCVLSKKWRYLWTSRPNLALMEWRFSGREHFTNFVERVLVLRGSARMKRFNLDCDVLGDASCVSLWVSTAVKRNVEECFVDLLDIQGNFILPYCLFTCATLTHLVLSIPGALKLPSRIRLPNLKVLHLVNITFVDECSTEQLLSSPVLEELSIEECTWDNLGTLTICAPMLKFLTIRDEDFDCSLIDPYSCRVSICGNNLESLHCISPFLNDYQVLRSADELYLHLPIFPNLKSLEVGRLDLKCRVLVKLLHNSPHLEALQCEEGIELPPNDEEDGAVLDLAPPCSGSHLRQIELFDLFPCEEKVRTLELFLKHATVLEKLMICSCWLPVERRIKEMFQEKLLETRCGLKRLEIAFS</sequence>
<name>A0ABM3H6H3_9MYRT</name>
<dbReference type="PANTHER" id="PTHR31900:SF30">
    <property type="entry name" value="SUPERFAMILY PROTEIN, PUTATIVE-RELATED"/>
    <property type="match status" value="1"/>
</dbReference>
<dbReference type="RefSeq" id="XP_048132208.1">
    <property type="nucleotide sequence ID" value="XM_048276251.1"/>
</dbReference>
<dbReference type="Pfam" id="PF24758">
    <property type="entry name" value="LRR_At5g56370"/>
    <property type="match status" value="1"/>
</dbReference>
<organism evidence="2 3">
    <name type="scientific">Rhodamnia argentea</name>
    <dbReference type="NCBI Taxonomy" id="178133"/>
    <lineage>
        <taxon>Eukaryota</taxon>
        <taxon>Viridiplantae</taxon>
        <taxon>Streptophyta</taxon>
        <taxon>Embryophyta</taxon>
        <taxon>Tracheophyta</taxon>
        <taxon>Spermatophyta</taxon>
        <taxon>Magnoliopsida</taxon>
        <taxon>eudicotyledons</taxon>
        <taxon>Gunneridae</taxon>
        <taxon>Pentapetalae</taxon>
        <taxon>rosids</taxon>
        <taxon>malvids</taxon>
        <taxon>Myrtales</taxon>
        <taxon>Myrtaceae</taxon>
        <taxon>Myrtoideae</taxon>
        <taxon>Myrteae</taxon>
        <taxon>Australasian group</taxon>
        <taxon>Rhodamnia</taxon>
    </lineage>
</organism>
<dbReference type="CDD" id="cd22160">
    <property type="entry name" value="F-box_AtFBL13-like"/>
    <property type="match status" value="1"/>
</dbReference>
<dbReference type="PANTHER" id="PTHR31900">
    <property type="entry name" value="F-BOX/RNI SUPERFAMILY PROTEIN-RELATED"/>
    <property type="match status" value="1"/>
</dbReference>
<feature type="domain" description="F-box" evidence="1">
    <location>
        <begin position="25"/>
        <end position="61"/>
    </location>
</feature>
<dbReference type="InterPro" id="IPR036047">
    <property type="entry name" value="F-box-like_dom_sf"/>
</dbReference>
<dbReference type="Pfam" id="PF00646">
    <property type="entry name" value="F-box"/>
    <property type="match status" value="1"/>
</dbReference>
<dbReference type="Gene3D" id="3.80.10.10">
    <property type="entry name" value="Ribonuclease Inhibitor"/>
    <property type="match status" value="1"/>
</dbReference>
<dbReference type="InterPro" id="IPR001810">
    <property type="entry name" value="F-box_dom"/>
</dbReference>
<dbReference type="SUPFAM" id="SSF81383">
    <property type="entry name" value="F-box domain"/>
    <property type="match status" value="1"/>
</dbReference>
<dbReference type="InterPro" id="IPR055411">
    <property type="entry name" value="LRR_FXL15/At3g58940/PEG3-like"/>
</dbReference>
<dbReference type="SMART" id="SM00256">
    <property type="entry name" value="FBOX"/>
    <property type="match status" value="1"/>
</dbReference>
<dbReference type="GeneID" id="115730415"/>
<keyword evidence="2" id="KW-1185">Reference proteome</keyword>